<dbReference type="GO" id="GO:0003714">
    <property type="term" value="F:transcription corepressor activity"/>
    <property type="evidence" value="ECO:0007669"/>
    <property type="project" value="InterPro"/>
</dbReference>
<dbReference type="Gene3D" id="1.20.5.430">
    <property type="match status" value="1"/>
</dbReference>
<feature type="region of interest" description="Disordered" evidence="2">
    <location>
        <begin position="134"/>
        <end position="157"/>
    </location>
</feature>
<dbReference type="GO" id="GO:0005829">
    <property type="term" value="C:cytosol"/>
    <property type="evidence" value="ECO:0007669"/>
    <property type="project" value="TreeGrafter"/>
</dbReference>
<dbReference type="PANTHER" id="PTHR19424">
    <property type="entry name" value="HEAT SHOCK FACTOR BINDING PROTEIN 1"/>
    <property type="match status" value="1"/>
</dbReference>
<sequence length="337" mass="37885">MDRCRERERYWFVFIWRNRITERAAIGPGLGFPLRSTEIVAESTRSGESERFLQFKKSRVSAMASTNPAAPKASDHESEGSVQNTADMTAFVQNLLVQMQTRFQAMSEGIVSKIDEMGSKIDELEKSINDLKAEIDAEPTPKSNLEEGKPSDESSMCHDLFSSGQEPEVLLPSCADQVSTHSHALLPHSHREALSFINALLYEVTISVPQTFSMICLEQFATLVLPLQAPPLPPVDQNSGFALCAKRPCKVVQIRVSIPVRVVGRQDMEESEEVPFTWKSGKSHPSSYFHHLHCPSSRWPVRAGEEQMKVLNTKISVKTNIMSVEISELDLFMHFRH</sequence>
<dbReference type="EMBL" id="JACMSC010000008">
    <property type="protein sequence ID" value="KAG6512935.1"/>
    <property type="molecule type" value="Genomic_DNA"/>
</dbReference>
<dbReference type="GO" id="GO:0070370">
    <property type="term" value="P:cellular heat acclimation"/>
    <property type="evidence" value="ECO:0007669"/>
    <property type="project" value="TreeGrafter"/>
</dbReference>
<dbReference type="GO" id="GO:0005634">
    <property type="term" value="C:nucleus"/>
    <property type="evidence" value="ECO:0007669"/>
    <property type="project" value="TreeGrafter"/>
</dbReference>
<protein>
    <submittedName>
        <fullName evidence="3">Uncharacterized protein</fullName>
    </submittedName>
</protein>
<comment type="caution">
    <text evidence="3">The sequence shown here is derived from an EMBL/GenBank/DDBJ whole genome shotgun (WGS) entry which is preliminary data.</text>
</comment>
<dbReference type="Pfam" id="PF06825">
    <property type="entry name" value="HSBP1"/>
    <property type="match status" value="1"/>
</dbReference>
<reference evidence="3 4" key="1">
    <citation type="submission" date="2020-08" db="EMBL/GenBank/DDBJ databases">
        <title>Plant Genome Project.</title>
        <authorList>
            <person name="Zhang R.-G."/>
        </authorList>
    </citation>
    <scope>NUCLEOTIDE SEQUENCE [LARGE SCALE GENOMIC DNA]</scope>
    <source>
        <tissue evidence="3">Rhizome</tissue>
    </source>
</reference>
<evidence type="ECO:0000313" key="4">
    <source>
        <dbReference type="Proteomes" id="UP000734854"/>
    </source>
</evidence>
<accession>A0A8J5L5F4</accession>
<name>A0A8J5L5F4_ZINOF</name>
<dbReference type="PANTHER" id="PTHR19424:SF0">
    <property type="entry name" value="HEAT SHOCK FACTOR BINDING PROTEIN 1"/>
    <property type="match status" value="1"/>
</dbReference>
<proteinExistence type="inferred from homology"/>
<dbReference type="Proteomes" id="UP000734854">
    <property type="component" value="Unassembled WGS sequence"/>
</dbReference>
<dbReference type="FunFam" id="1.20.5.430:FF:000003">
    <property type="entry name" value="Heat shock factor binding protein"/>
    <property type="match status" value="1"/>
</dbReference>
<organism evidence="3 4">
    <name type="scientific">Zingiber officinale</name>
    <name type="common">Ginger</name>
    <name type="synonym">Amomum zingiber</name>
    <dbReference type="NCBI Taxonomy" id="94328"/>
    <lineage>
        <taxon>Eukaryota</taxon>
        <taxon>Viridiplantae</taxon>
        <taxon>Streptophyta</taxon>
        <taxon>Embryophyta</taxon>
        <taxon>Tracheophyta</taxon>
        <taxon>Spermatophyta</taxon>
        <taxon>Magnoliopsida</taxon>
        <taxon>Liliopsida</taxon>
        <taxon>Zingiberales</taxon>
        <taxon>Zingiberaceae</taxon>
        <taxon>Zingiber</taxon>
    </lineage>
</organism>
<feature type="region of interest" description="Disordered" evidence="2">
    <location>
        <begin position="63"/>
        <end position="82"/>
    </location>
</feature>
<evidence type="ECO:0000256" key="1">
    <source>
        <dbReference type="ARBA" id="ARBA00006349"/>
    </source>
</evidence>
<feature type="compositionally biased region" description="Basic and acidic residues" evidence="2">
    <location>
        <begin position="144"/>
        <end position="156"/>
    </location>
</feature>
<keyword evidence="4" id="KW-1185">Reference proteome</keyword>
<dbReference type="InterPro" id="IPR009643">
    <property type="entry name" value="HS1-bd"/>
</dbReference>
<evidence type="ECO:0000256" key="2">
    <source>
        <dbReference type="SAM" id="MobiDB-lite"/>
    </source>
</evidence>
<gene>
    <name evidence="3" type="ORF">ZIOFF_031074</name>
</gene>
<evidence type="ECO:0000313" key="3">
    <source>
        <dbReference type="EMBL" id="KAG6512935.1"/>
    </source>
</evidence>
<comment type="similarity">
    <text evidence="1">Belongs to the HSBP1 family.</text>
</comment>
<dbReference type="AlphaFoldDB" id="A0A8J5L5F4"/>